<dbReference type="OrthoDB" id="408308at2759"/>
<feature type="non-terminal residue" evidence="2">
    <location>
        <position position="448"/>
    </location>
</feature>
<comment type="caution">
    <text evidence="2">The sequence shown here is derived from an EMBL/GenBank/DDBJ whole genome shotgun (WGS) entry which is preliminary data.</text>
</comment>
<keyword evidence="1" id="KW-0472">Membrane</keyword>
<name>A0A812JK76_SYMPI</name>
<keyword evidence="3" id="KW-1185">Reference proteome</keyword>
<accession>A0A812JK76</accession>
<protein>
    <submittedName>
        <fullName evidence="2">Uncharacterized protein</fullName>
    </submittedName>
</protein>
<feature type="transmembrane region" description="Helical" evidence="1">
    <location>
        <begin position="285"/>
        <end position="304"/>
    </location>
</feature>
<gene>
    <name evidence="2" type="ORF">SPIL2461_LOCUS2145</name>
</gene>
<proteinExistence type="predicted"/>
<evidence type="ECO:0000256" key="1">
    <source>
        <dbReference type="SAM" id="Phobius"/>
    </source>
</evidence>
<organism evidence="2 3">
    <name type="scientific">Symbiodinium pilosum</name>
    <name type="common">Dinoflagellate</name>
    <dbReference type="NCBI Taxonomy" id="2952"/>
    <lineage>
        <taxon>Eukaryota</taxon>
        <taxon>Sar</taxon>
        <taxon>Alveolata</taxon>
        <taxon>Dinophyceae</taxon>
        <taxon>Suessiales</taxon>
        <taxon>Symbiodiniaceae</taxon>
        <taxon>Symbiodinium</taxon>
    </lineage>
</organism>
<dbReference type="Proteomes" id="UP000649617">
    <property type="component" value="Unassembled WGS sequence"/>
</dbReference>
<feature type="transmembrane region" description="Helical" evidence="1">
    <location>
        <begin position="380"/>
        <end position="396"/>
    </location>
</feature>
<dbReference type="AlphaFoldDB" id="A0A812JK76"/>
<feature type="transmembrane region" description="Helical" evidence="1">
    <location>
        <begin position="353"/>
        <end position="374"/>
    </location>
</feature>
<keyword evidence="1" id="KW-0812">Transmembrane</keyword>
<feature type="transmembrane region" description="Helical" evidence="1">
    <location>
        <begin position="43"/>
        <end position="62"/>
    </location>
</feature>
<sequence>TCTTVSIFATNTCNVAMHGLLIEQLWMGKYPGLNQRAGPIVQAKIYGCLSVMMFAFCNWLIYKVRHSQLHYTALGQLSSHATGFTLIQALGRLQWSVRYSGWKSFLVLPWAVALLRGALFLGELLRKKSAGDADVQWEYCEDAEWRPFPPESSRLMETRFLQTDEADSSSESGEVSTGAIMLLTVAPSSLQDSHVKGPMQVCLPDRNAICQSHGEMCMKGEGSDEAWEVRRRWCGWQDFSDKIFMEGAALVMGFLVMQALLLLHTGYLHSVEGLIQKPKDWDRQLTGMILVWSIFFGILPPVLAKAKACGWIPGWGISDAELLRESCSSALAWCLVRGVALIARPHCSIMDTYIVVAFPLTWLAFFVVGLVYSVPHEEEVAHSIANAFGIVVGLAWDKAFESLVMHMTAGWNGHYVVSKVFLAVIVCVTILPGWYWYLVPRAHHIQSD</sequence>
<feature type="transmembrane region" description="Helical" evidence="1">
    <location>
        <begin position="69"/>
        <end position="90"/>
    </location>
</feature>
<feature type="transmembrane region" description="Helical" evidence="1">
    <location>
        <begin position="416"/>
        <end position="437"/>
    </location>
</feature>
<evidence type="ECO:0000313" key="3">
    <source>
        <dbReference type="Proteomes" id="UP000649617"/>
    </source>
</evidence>
<keyword evidence="1" id="KW-1133">Transmembrane helix</keyword>
<dbReference type="EMBL" id="CAJNIZ010002251">
    <property type="protein sequence ID" value="CAE7208561.1"/>
    <property type="molecule type" value="Genomic_DNA"/>
</dbReference>
<feature type="transmembrane region" description="Helical" evidence="1">
    <location>
        <begin position="102"/>
        <end position="121"/>
    </location>
</feature>
<evidence type="ECO:0000313" key="2">
    <source>
        <dbReference type="EMBL" id="CAE7208561.1"/>
    </source>
</evidence>
<feature type="transmembrane region" description="Helical" evidence="1">
    <location>
        <begin position="247"/>
        <end position="265"/>
    </location>
</feature>
<reference evidence="2" key="1">
    <citation type="submission" date="2021-02" db="EMBL/GenBank/DDBJ databases">
        <authorList>
            <person name="Dougan E. K."/>
            <person name="Rhodes N."/>
            <person name="Thang M."/>
            <person name="Chan C."/>
        </authorList>
    </citation>
    <scope>NUCLEOTIDE SEQUENCE</scope>
</reference>